<reference evidence="2" key="1">
    <citation type="submission" date="2008-03" db="EMBL/GenBank/DDBJ databases">
        <title>Complete sequence of Thermoproteus neutrophilus V24Sta.</title>
        <authorList>
            <consortium name="US DOE Joint Genome Institute"/>
            <person name="Copeland A."/>
            <person name="Lucas S."/>
            <person name="Lapidus A."/>
            <person name="Glavina del Rio T."/>
            <person name="Dalin E."/>
            <person name="Tice H."/>
            <person name="Bruce D."/>
            <person name="Goodwin L."/>
            <person name="Pitluck S."/>
            <person name="Sims D."/>
            <person name="Brettin T."/>
            <person name="Detter J.C."/>
            <person name="Han C."/>
            <person name="Kuske C.R."/>
            <person name="Schmutz J."/>
            <person name="Larimer F."/>
            <person name="Land M."/>
            <person name="Hauser L."/>
            <person name="Kyrpides N."/>
            <person name="Mikhailova N."/>
            <person name="Biddle J.F."/>
            <person name="Zhang Z."/>
            <person name="Fitz-Gibbon S.T."/>
            <person name="Lowe T.M."/>
            <person name="Saltikov C."/>
            <person name="House C.H."/>
            <person name="Richardson P."/>
        </authorList>
    </citation>
    <scope>NUCLEOTIDE SEQUENCE [LARGE SCALE GENOMIC DNA]</scope>
    <source>
        <strain evidence="2">V24Sta</strain>
    </source>
</reference>
<evidence type="ECO:0000313" key="3">
    <source>
        <dbReference type="Proteomes" id="UP000001694"/>
    </source>
</evidence>
<dbReference type="HOGENOM" id="CLU_1269974_0_0_2"/>
<feature type="region of interest" description="Disordered" evidence="1">
    <location>
        <begin position="136"/>
        <end position="217"/>
    </location>
</feature>
<evidence type="ECO:0000313" key="2">
    <source>
        <dbReference type="EMBL" id="ACB40625.1"/>
    </source>
</evidence>
<dbReference type="EMBL" id="CP001014">
    <property type="protein sequence ID" value="ACB40625.1"/>
    <property type="molecule type" value="Genomic_DNA"/>
</dbReference>
<feature type="compositionally biased region" description="Basic residues" evidence="1">
    <location>
        <begin position="160"/>
        <end position="169"/>
    </location>
</feature>
<feature type="region of interest" description="Disordered" evidence="1">
    <location>
        <begin position="1"/>
        <end position="58"/>
    </location>
</feature>
<sequence>MKRAEKGLNSSARHAAGPRKMAPAGDTPPRRPPQPRPTNPGQRARPRQTPPQGGHIPIGRGFYVFRFDGRRWALASSEDGGCVYYGDGMRLRRFQCALFRDLNDAFFSSRRSQEFGDSRYDSYWVGRRLFEKLPAPQTRQRHAGGTHGEEKRLNVTLHPLRNKRRHHKHNEKDRLERELLKRRRGASAAPMSSPPSRTRPKEPQADVPRTYPRLGQR</sequence>
<protein>
    <submittedName>
        <fullName evidence="2">Uncharacterized protein</fullName>
    </submittedName>
</protein>
<dbReference type="STRING" id="444157.Tneu_1705"/>
<accession>B1YAH6</accession>
<name>B1YAH6_PYRNV</name>
<evidence type="ECO:0000256" key="1">
    <source>
        <dbReference type="SAM" id="MobiDB-lite"/>
    </source>
</evidence>
<dbReference type="Proteomes" id="UP000001694">
    <property type="component" value="Chromosome"/>
</dbReference>
<organism evidence="2 3">
    <name type="scientific">Pyrobaculum neutrophilum (strain DSM 2338 / JCM 9278 / NBRC 100436 / V24Sta)</name>
    <name type="common">Thermoproteus neutrophilus</name>
    <dbReference type="NCBI Taxonomy" id="444157"/>
    <lineage>
        <taxon>Archaea</taxon>
        <taxon>Thermoproteota</taxon>
        <taxon>Thermoprotei</taxon>
        <taxon>Thermoproteales</taxon>
        <taxon>Thermoproteaceae</taxon>
        <taxon>Pyrobaculum</taxon>
    </lineage>
</organism>
<feature type="compositionally biased region" description="Low complexity" evidence="1">
    <location>
        <begin position="186"/>
        <end position="196"/>
    </location>
</feature>
<feature type="compositionally biased region" description="Basic and acidic residues" evidence="1">
    <location>
        <begin position="170"/>
        <end position="179"/>
    </location>
</feature>
<gene>
    <name evidence="2" type="ordered locus">Tneu_1705</name>
</gene>
<keyword evidence="3" id="KW-1185">Reference proteome</keyword>
<proteinExistence type="predicted"/>
<dbReference type="KEGG" id="tne:Tneu_1705"/>
<dbReference type="AlphaFoldDB" id="B1YAH6"/>